<evidence type="ECO:0000313" key="6">
    <source>
        <dbReference type="Proteomes" id="UP000256873"/>
    </source>
</evidence>
<dbReference type="InterPro" id="IPR036291">
    <property type="entry name" value="NAD(P)-bd_dom_sf"/>
</dbReference>
<dbReference type="Gene3D" id="3.10.129.110">
    <property type="entry name" value="Polyketide synthase dehydratase"/>
    <property type="match status" value="1"/>
</dbReference>
<dbReference type="PANTHER" id="PTHR43775:SF37">
    <property type="entry name" value="SI:DKEY-61P9.11"/>
    <property type="match status" value="1"/>
</dbReference>
<dbReference type="Proteomes" id="UP000256873">
    <property type="component" value="Unassembled WGS sequence"/>
</dbReference>
<evidence type="ECO:0000259" key="4">
    <source>
        <dbReference type="PROSITE" id="PS52019"/>
    </source>
</evidence>
<dbReference type="GO" id="GO:0006633">
    <property type="term" value="P:fatty acid biosynthetic process"/>
    <property type="evidence" value="ECO:0007669"/>
    <property type="project" value="TreeGrafter"/>
</dbReference>
<keyword evidence="2" id="KW-0597">Phosphoprotein</keyword>
<keyword evidence="1" id="KW-0596">Phosphopantetheine</keyword>
<evidence type="ECO:0000256" key="2">
    <source>
        <dbReference type="ARBA" id="ARBA00022553"/>
    </source>
</evidence>
<organism evidence="5 6">
    <name type="scientific">Microcystis flos-aquae TF09</name>
    <dbReference type="NCBI Taxonomy" id="2060473"/>
    <lineage>
        <taxon>Bacteria</taxon>
        <taxon>Bacillati</taxon>
        <taxon>Cyanobacteriota</taxon>
        <taxon>Cyanophyceae</taxon>
        <taxon>Oscillatoriophycideae</taxon>
        <taxon>Chroococcales</taxon>
        <taxon>Microcystaceae</taxon>
        <taxon>Microcystis</taxon>
    </lineage>
</organism>
<gene>
    <name evidence="5" type="ORF">DWQ54_25280</name>
</gene>
<sequence length="847" mass="94036">MPLTVWDSGTLKKLGKVLAQGESIPRYLMQAQADPLPTGQWPLPQGLFLITEDELSVAPYLAESLRQRGLAVALIERASLQTPKALAEAVSREREKHGLVAGIVHLAALSQAAEPTTLSEWRQYTQIQAKSLFYLLQLCADDLRKGQQPGRVLMASCLGGQFGRDGNWGTSLPIAGCGNGLLKTLGAEWPNLHAKAVDLDAHLSPKVLAECLVSELLLPGGRIEVGYPQGQRTTFRTQLAPFSSRSTVAKFTPTPDWVVLITGGARGITAEITSDLASFGLTMILVGRAPLENEATAHIEDVTDLRQFLLAQARCQGKLPTPVEIERHIQLILREREIRANLARFRQAGAKVEYIVADVKDEQAFAAVIEGIYSRYGRLDAAIHGAGIIEDKLIVDKELASFERVFDTKVDSALILSRYLRPESLKWLVFFSSVAGRYGNRGQSDYASANEILNRLAWQLDQRWLNTRVVAINWGPWDTKGMASEEVKRQFRERGVIPISLVGGRRFFREELSYGDKGTAEVIAGEAPWETHEAEAGKLALLPANRPFPFISTVPQLQPDSKVTLEHIFSLEADPYLEDHCLDGKAVLPATGALEWIAEFIQAAWPDWQVCEILDLMVLRGVSMAVEGSRKVLFVARSSSHADATTLQVTAEILDPETRMPLYRALVILRPEIEAPPSLHPVKLKSGRSLDPQFAYLEYLFHGKRFQLMSEIVAVDEQGIDAWVKPSQPSAWVRQDSSTAVPPWLFDPGFMDTIPQMALVWSRLYQDSSALPSKLGRIIRYGSSPLTGRLRVAFRVVRSDAQMIVYEASVFDEQGQVRFYLENLESTCSAALNRLNVQWRESLENPS</sequence>
<dbReference type="Pfam" id="PF08659">
    <property type="entry name" value="KR"/>
    <property type="match status" value="1"/>
</dbReference>
<comment type="caution">
    <text evidence="5">The sequence shown here is derived from an EMBL/GenBank/DDBJ whole genome shotgun (WGS) entry which is preliminary data.</text>
</comment>
<dbReference type="Pfam" id="PF21089">
    <property type="entry name" value="PKS_DH_N"/>
    <property type="match status" value="1"/>
</dbReference>
<protein>
    <submittedName>
        <fullName evidence="5">SDR family NAD(P)-dependent oxidoreductase</fullName>
    </submittedName>
</protein>
<dbReference type="GO" id="GO:0071770">
    <property type="term" value="P:DIM/DIP cell wall layer assembly"/>
    <property type="evidence" value="ECO:0007669"/>
    <property type="project" value="TreeGrafter"/>
</dbReference>
<dbReference type="GO" id="GO:0004312">
    <property type="term" value="F:fatty acid synthase activity"/>
    <property type="evidence" value="ECO:0007669"/>
    <property type="project" value="TreeGrafter"/>
</dbReference>
<feature type="region of interest" description="N-terminal hotdog fold" evidence="3">
    <location>
        <begin position="548"/>
        <end position="673"/>
    </location>
</feature>
<dbReference type="InterPro" id="IPR049551">
    <property type="entry name" value="PKS_DH_C"/>
</dbReference>
<name>A0A3E0KU32_9CHRO</name>
<dbReference type="SMART" id="SM00822">
    <property type="entry name" value="PKS_KR"/>
    <property type="match status" value="1"/>
</dbReference>
<evidence type="ECO:0000313" key="5">
    <source>
        <dbReference type="EMBL" id="REJ38721.1"/>
    </source>
</evidence>
<feature type="region of interest" description="C-terminal hotdog fold" evidence="3">
    <location>
        <begin position="687"/>
        <end position="838"/>
    </location>
</feature>
<dbReference type="Pfam" id="PF14765">
    <property type="entry name" value="PS-DH"/>
    <property type="match status" value="1"/>
</dbReference>
<dbReference type="PANTHER" id="PTHR43775">
    <property type="entry name" value="FATTY ACID SYNTHASE"/>
    <property type="match status" value="1"/>
</dbReference>
<dbReference type="InterPro" id="IPR042104">
    <property type="entry name" value="PKS_dehydratase_sf"/>
</dbReference>
<evidence type="ECO:0000256" key="3">
    <source>
        <dbReference type="PROSITE-ProRule" id="PRU01363"/>
    </source>
</evidence>
<feature type="active site" description="Proton acceptor; for dehydratase activity" evidence="3">
    <location>
        <position position="580"/>
    </location>
</feature>
<dbReference type="InterPro" id="IPR013968">
    <property type="entry name" value="PKS_KR"/>
</dbReference>
<dbReference type="EMBL" id="QQWC01000010">
    <property type="protein sequence ID" value="REJ38721.1"/>
    <property type="molecule type" value="Genomic_DNA"/>
</dbReference>
<dbReference type="AlphaFoldDB" id="A0A3E0KU32"/>
<dbReference type="InterPro" id="IPR057326">
    <property type="entry name" value="KR_dom"/>
</dbReference>
<dbReference type="InterPro" id="IPR050091">
    <property type="entry name" value="PKS_NRPS_Biosynth_Enz"/>
</dbReference>
<proteinExistence type="predicted"/>
<accession>A0A3E0KU32</accession>
<dbReference type="GO" id="GO:0005737">
    <property type="term" value="C:cytoplasm"/>
    <property type="evidence" value="ECO:0007669"/>
    <property type="project" value="TreeGrafter"/>
</dbReference>
<dbReference type="CDD" id="cd08953">
    <property type="entry name" value="KR_2_SDR_x"/>
    <property type="match status" value="1"/>
</dbReference>
<dbReference type="Gene3D" id="3.40.50.720">
    <property type="entry name" value="NAD(P)-binding Rossmann-like Domain"/>
    <property type="match status" value="2"/>
</dbReference>
<dbReference type="GO" id="GO:0005886">
    <property type="term" value="C:plasma membrane"/>
    <property type="evidence" value="ECO:0007669"/>
    <property type="project" value="TreeGrafter"/>
</dbReference>
<evidence type="ECO:0000256" key="1">
    <source>
        <dbReference type="ARBA" id="ARBA00022450"/>
    </source>
</evidence>
<dbReference type="InterPro" id="IPR049552">
    <property type="entry name" value="PKS_DH_N"/>
</dbReference>
<reference evidence="5 6" key="1">
    <citation type="submission" date="2017-10" db="EMBL/GenBank/DDBJ databases">
        <title>A large-scale comparative metagenomic study reveals the eutrophication-driven functional interactions in six Microcystis-epibionts communities.</title>
        <authorList>
            <person name="Li Q."/>
            <person name="Lin F."/>
        </authorList>
    </citation>
    <scope>NUCLEOTIDE SEQUENCE [LARGE SCALE GENOMIC DNA]</scope>
    <source>
        <strain evidence="5">TF09</strain>
    </source>
</reference>
<dbReference type="PROSITE" id="PS52019">
    <property type="entry name" value="PKS_MFAS_DH"/>
    <property type="match status" value="1"/>
</dbReference>
<dbReference type="SUPFAM" id="SSF51735">
    <property type="entry name" value="NAD(P)-binding Rossmann-fold domains"/>
    <property type="match status" value="2"/>
</dbReference>
<feature type="active site" description="Proton donor; for dehydratase activity" evidence="3">
    <location>
        <position position="752"/>
    </location>
</feature>
<dbReference type="InterPro" id="IPR049900">
    <property type="entry name" value="PKS_mFAS_DH"/>
</dbReference>
<feature type="domain" description="PKS/mFAS DH" evidence="4">
    <location>
        <begin position="548"/>
        <end position="838"/>
    </location>
</feature>